<sequence>MKPRPDKRCVDWLDTVVDEKWTTSIAAGELMAGVALLPPGRKTERLAAVVTATLDELLLRGAVLDYDFIAATEFGPVKAARKSVGRPIQDSDAMIAAICRTHNAPLATRNVKDFEDTGVELINPWV</sequence>
<evidence type="ECO:0000256" key="1">
    <source>
        <dbReference type="ARBA" id="ARBA00022649"/>
    </source>
</evidence>
<keyword evidence="2" id="KW-0540">Nuclease</keyword>
<keyword evidence="4" id="KW-0378">Hydrolase</keyword>
<evidence type="ECO:0000256" key="3">
    <source>
        <dbReference type="ARBA" id="ARBA00022723"/>
    </source>
</evidence>
<dbReference type="InterPro" id="IPR029060">
    <property type="entry name" value="PIN-like_dom_sf"/>
</dbReference>
<evidence type="ECO:0000256" key="4">
    <source>
        <dbReference type="ARBA" id="ARBA00022801"/>
    </source>
</evidence>
<dbReference type="Proteomes" id="UP001146453">
    <property type="component" value="Unassembled WGS sequence"/>
</dbReference>
<dbReference type="Pfam" id="PF01850">
    <property type="entry name" value="PIN"/>
    <property type="match status" value="1"/>
</dbReference>
<dbReference type="Gene3D" id="3.40.50.1010">
    <property type="entry name" value="5'-nuclease"/>
    <property type="match status" value="1"/>
</dbReference>
<evidence type="ECO:0000313" key="7">
    <source>
        <dbReference type="EMBL" id="MCZ9291595.1"/>
    </source>
</evidence>
<proteinExistence type="predicted"/>
<feature type="domain" description="PIN" evidence="6">
    <location>
        <begin position="8"/>
        <end position="117"/>
    </location>
</feature>
<organism evidence="7 8">
    <name type="scientific">Corynebacterium lehmanniae</name>
    <dbReference type="NCBI Taxonomy" id="2913497"/>
    <lineage>
        <taxon>Bacteria</taxon>
        <taxon>Bacillati</taxon>
        <taxon>Actinomycetota</taxon>
        <taxon>Actinomycetes</taxon>
        <taxon>Mycobacteriales</taxon>
        <taxon>Corynebacteriaceae</taxon>
        <taxon>Corynebacterium</taxon>
    </lineage>
</organism>
<comment type="caution">
    <text evidence="7">The sequence shown here is derived from an EMBL/GenBank/DDBJ whole genome shotgun (WGS) entry which is preliminary data.</text>
</comment>
<evidence type="ECO:0000256" key="5">
    <source>
        <dbReference type="ARBA" id="ARBA00022842"/>
    </source>
</evidence>
<keyword evidence="3" id="KW-0479">Metal-binding</keyword>
<keyword evidence="1" id="KW-1277">Toxin-antitoxin system</keyword>
<protein>
    <submittedName>
        <fullName evidence="7">Type II toxin-antitoxin system VapC family toxin</fullName>
    </submittedName>
</protein>
<gene>
    <name evidence="7" type="ORF">L8U61_05520</name>
</gene>
<keyword evidence="8" id="KW-1185">Reference proteome</keyword>
<evidence type="ECO:0000256" key="2">
    <source>
        <dbReference type="ARBA" id="ARBA00022722"/>
    </source>
</evidence>
<reference evidence="7" key="1">
    <citation type="submission" date="2022-02" db="EMBL/GenBank/DDBJ databases">
        <title>Corynebacterium sp. from urogenital microbiome.</title>
        <authorList>
            <person name="Cappelli E.A."/>
            <person name="Ribeiro T.G."/>
            <person name="Peixe L."/>
        </authorList>
    </citation>
    <scope>NUCLEOTIDE SEQUENCE</scope>
    <source>
        <strain evidence="7">C8Ua_144</strain>
    </source>
</reference>
<dbReference type="CDD" id="cd18731">
    <property type="entry name" value="PIN_NgFitB-like"/>
    <property type="match status" value="1"/>
</dbReference>
<accession>A0ABT4R7R9</accession>
<dbReference type="SUPFAM" id="SSF88723">
    <property type="entry name" value="PIN domain-like"/>
    <property type="match status" value="1"/>
</dbReference>
<name>A0ABT4R7R9_9CORY</name>
<dbReference type="EMBL" id="JAKMUR010000008">
    <property type="protein sequence ID" value="MCZ9291595.1"/>
    <property type="molecule type" value="Genomic_DNA"/>
</dbReference>
<keyword evidence="5" id="KW-0460">Magnesium</keyword>
<evidence type="ECO:0000313" key="8">
    <source>
        <dbReference type="Proteomes" id="UP001146453"/>
    </source>
</evidence>
<dbReference type="InterPro" id="IPR002716">
    <property type="entry name" value="PIN_dom"/>
</dbReference>
<evidence type="ECO:0000259" key="6">
    <source>
        <dbReference type="Pfam" id="PF01850"/>
    </source>
</evidence>